<protein>
    <submittedName>
        <fullName evidence="3">Uncharacterized protein</fullName>
    </submittedName>
</protein>
<feature type="region of interest" description="Disordered" evidence="1">
    <location>
        <begin position="202"/>
        <end position="222"/>
    </location>
</feature>
<name>A0A1Y5I0R1_OSTTA</name>
<feature type="transmembrane region" description="Helical" evidence="2">
    <location>
        <begin position="79"/>
        <end position="103"/>
    </location>
</feature>
<keyword evidence="2" id="KW-1133">Transmembrane helix</keyword>
<gene>
    <name evidence="3" type="ORF">BE221DRAFT_81291</name>
</gene>
<reference evidence="3" key="1">
    <citation type="submission" date="2017-04" db="EMBL/GenBank/DDBJ databases">
        <title>Population genomics of picophytoplankton unveils novel chromosome hypervariability.</title>
        <authorList>
            <consortium name="DOE Joint Genome Institute"/>
            <person name="Blanc-Mathieu R."/>
            <person name="Krasovec M."/>
            <person name="Hebrard M."/>
            <person name="Yau S."/>
            <person name="Desgranges E."/>
            <person name="Martin J."/>
            <person name="Schackwitz W."/>
            <person name="Kuo A."/>
            <person name="Salin G."/>
            <person name="Donnadieu C."/>
            <person name="Desdevises Y."/>
            <person name="Sanchez-Ferandin S."/>
            <person name="Moreau H."/>
            <person name="Rivals E."/>
            <person name="Grigoriev I.V."/>
            <person name="Grimsley N."/>
            <person name="Eyre-Walker A."/>
            <person name="Piganeau G."/>
        </authorList>
    </citation>
    <scope>NUCLEOTIDE SEQUENCE [LARGE SCALE GENOMIC DNA]</scope>
    <source>
        <strain evidence="3">RCC 1115</strain>
    </source>
</reference>
<dbReference type="EMBL" id="KZ155835">
    <property type="protein sequence ID" value="OUS43060.1"/>
    <property type="molecule type" value="Genomic_DNA"/>
</dbReference>
<dbReference type="AlphaFoldDB" id="A0A1Y5I0R1"/>
<sequence>IRIGRRRRFGVTLAFTRYYVTTPRDEKELRASNASSETTSRVSTLASSFRHERVDAHFSSRALKPSRRRHPSIPRRRRYFMYFCTPGLCLDFAHPYFIAFAAACFKYASFVTASYFSAPSQPLVNTTVSCSLPTLKPSWRDAARAGLSYCGNPYCARRQSSLERLTLGEQREILSSGDRGLDASRDLVVRFTAIPERVGDDRATGRRRGCDASERTRHGARRSAVGVDARANVTPSIDG</sequence>
<dbReference type="Proteomes" id="UP000195557">
    <property type="component" value="Unassembled WGS sequence"/>
</dbReference>
<evidence type="ECO:0000256" key="1">
    <source>
        <dbReference type="SAM" id="MobiDB-lite"/>
    </source>
</evidence>
<accession>A0A1Y5I0R1</accession>
<feature type="compositionally biased region" description="Basic and acidic residues" evidence="1">
    <location>
        <begin position="202"/>
        <end position="217"/>
    </location>
</feature>
<evidence type="ECO:0000256" key="2">
    <source>
        <dbReference type="SAM" id="Phobius"/>
    </source>
</evidence>
<keyword evidence="2" id="KW-0472">Membrane</keyword>
<proteinExistence type="predicted"/>
<evidence type="ECO:0000313" key="3">
    <source>
        <dbReference type="EMBL" id="OUS43060.1"/>
    </source>
</evidence>
<keyword evidence="2" id="KW-0812">Transmembrane</keyword>
<organism evidence="3">
    <name type="scientific">Ostreococcus tauri</name>
    <name type="common">Marine green alga</name>
    <dbReference type="NCBI Taxonomy" id="70448"/>
    <lineage>
        <taxon>Eukaryota</taxon>
        <taxon>Viridiplantae</taxon>
        <taxon>Chlorophyta</taxon>
        <taxon>Mamiellophyceae</taxon>
        <taxon>Mamiellales</taxon>
        <taxon>Bathycoccaceae</taxon>
        <taxon>Ostreococcus</taxon>
    </lineage>
</organism>
<feature type="non-terminal residue" evidence="3">
    <location>
        <position position="1"/>
    </location>
</feature>